<feature type="region of interest" description="Disordered" evidence="5">
    <location>
        <begin position="256"/>
        <end position="296"/>
    </location>
</feature>
<dbReference type="Proteomes" id="UP001152759">
    <property type="component" value="Chromosome 9"/>
</dbReference>
<evidence type="ECO:0000313" key="9">
    <source>
        <dbReference type="Proteomes" id="UP001152759"/>
    </source>
</evidence>
<keyword evidence="3" id="KW-0131">Cell cycle</keyword>
<dbReference type="Pfam" id="PF00134">
    <property type="entry name" value="Cyclin_N"/>
    <property type="match status" value="1"/>
</dbReference>
<dbReference type="InterPro" id="IPR006671">
    <property type="entry name" value="Cyclin_N"/>
</dbReference>
<dbReference type="InterPro" id="IPR036915">
    <property type="entry name" value="Cyclin-like_sf"/>
</dbReference>
<dbReference type="SMART" id="SM01332">
    <property type="entry name" value="Cyclin_C"/>
    <property type="match status" value="1"/>
</dbReference>
<dbReference type="SUPFAM" id="SSF47954">
    <property type="entry name" value="Cyclin-like"/>
    <property type="match status" value="2"/>
</dbReference>
<sequence>MDLLCSERISPDNRFAETDRVVFGDVRVLNNLLDSECGYVPRVDYFEQVQSDIKPFMRKMVTTWMLEVCEEQRCEDQVFPLAVNFLDRFLCSCDISRRQLQLISAVCLLLASKVRQCHALSVELLCYYSDNSISQSEMRTWELLALSRLEWDLSAVTGSDFVDHILERVTWPKDKPKIRSHSHTLVALCCTEPDLMRVRPSLVAAASLVAAVRGLHLSTGEELAWQVGAAVGADRPSLERMVAFVESLLSSEMSSLQHRGPALASKPPPAPSGGKLMAAESDQKPETPTDVQDIHF</sequence>
<dbReference type="KEGG" id="btab:109034725"/>
<gene>
    <name evidence="8" type="ORF">BEMITA_LOCUS13902</name>
</gene>
<evidence type="ECO:0008006" key="10">
    <source>
        <dbReference type="Google" id="ProtNLM"/>
    </source>
</evidence>
<feature type="domain" description="Cyclin C-terminal" evidence="7">
    <location>
        <begin position="156"/>
        <end position="279"/>
    </location>
</feature>
<evidence type="ECO:0000313" key="8">
    <source>
        <dbReference type="EMBL" id="CAH0778033.1"/>
    </source>
</evidence>
<evidence type="ECO:0000256" key="1">
    <source>
        <dbReference type="ARBA" id="ARBA00022618"/>
    </source>
</evidence>
<dbReference type="FunFam" id="1.10.472.10:FF:000003">
    <property type="entry name" value="G1/S-specific cyclin-D2"/>
    <property type="match status" value="1"/>
</dbReference>
<evidence type="ECO:0000256" key="2">
    <source>
        <dbReference type="ARBA" id="ARBA00023127"/>
    </source>
</evidence>
<feature type="domain" description="Cyclin-like" evidence="6">
    <location>
        <begin position="63"/>
        <end position="147"/>
    </location>
</feature>
<keyword evidence="1" id="KW-0132">Cell division</keyword>
<comment type="similarity">
    <text evidence="4">Belongs to the cyclin family.</text>
</comment>
<dbReference type="PROSITE" id="PS00292">
    <property type="entry name" value="CYCLINS"/>
    <property type="match status" value="1"/>
</dbReference>
<dbReference type="EMBL" id="OU963870">
    <property type="protein sequence ID" value="CAH0778033.1"/>
    <property type="molecule type" value="Genomic_DNA"/>
</dbReference>
<dbReference type="InterPro" id="IPR048258">
    <property type="entry name" value="Cyclins_cyclin-box"/>
</dbReference>
<dbReference type="SMART" id="SM00385">
    <property type="entry name" value="CYCLIN"/>
    <property type="match status" value="1"/>
</dbReference>
<feature type="compositionally biased region" description="Basic and acidic residues" evidence="5">
    <location>
        <begin position="281"/>
        <end position="296"/>
    </location>
</feature>
<accession>A0A9P0CEA0</accession>
<dbReference type="InterPro" id="IPR004367">
    <property type="entry name" value="Cyclin_C-dom"/>
</dbReference>
<dbReference type="GO" id="GO:0051301">
    <property type="term" value="P:cell division"/>
    <property type="evidence" value="ECO:0007669"/>
    <property type="project" value="UniProtKB-KW"/>
</dbReference>
<dbReference type="Gene3D" id="1.10.472.10">
    <property type="entry name" value="Cyclin-like"/>
    <property type="match status" value="2"/>
</dbReference>
<organism evidence="8 9">
    <name type="scientific">Bemisia tabaci</name>
    <name type="common">Sweetpotato whitefly</name>
    <name type="synonym">Aleurodes tabaci</name>
    <dbReference type="NCBI Taxonomy" id="7038"/>
    <lineage>
        <taxon>Eukaryota</taxon>
        <taxon>Metazoa</taxon>
        <taxon>Ecdysozoa</taxon>
        <taxon>Arthropoda</taxon>
        <taxon>Hexapoda</taxon>
        <taxon>Insecta</taxon>
        <taxon>Pterygota</taxon>
        <taxon>Neoptera</taxon>
        <taxon>Paraneoptera</taxon>
        <taxon>Hemiptera</taxon>
        <taxon>Sternorrhyncha</taxon>
        <taxon>Aleyrodoidea</taxon>
        <taxon>Aleyrodidae</taxon>
        <taxon>Aleyrodinae</taxon>
        <taxon>Bemisia</taxon>
    </lineage>
</organism>
<keyword evidence="2 4" id="KW-0195">Cyclin</keyword>
<protein>
    <recommendedName>
        <fullName evidence="10">Cyclin D2</fullName>
    </recommendedName>
</protein>
<reference evidence="8" key="1">
    <citation type="submission" date="2021-12" db="EMBL/GenBank/DDBJ databases">
        <authorList>
            <person name="King R."/>
        </authorList>
    </citation>
    <scope>NUCLEOTIDE SEQUENCE</scope>
</reference>
<evidence type="ECO:0000256" key="4">
    <source>
        <dbReference type="RuleBase" id="RU000383"/>
    </source>
</evidence>
<evidence type="ECO:0000256" key="5">
    <source>
        <dbReference type="SAM" id="MobiDB-lite"/>
    </source>
</evidence>
<dbReference type="Pfam" id="PF02984">
    <property type="entry name" value="Cyclin_C"/>
    <property type="match status" value="1"/>
</dbReference>
<evidence type="ECO:0000259" key="6">
    <source>
        <dbReference type="SMART" id="SM00385"/>
    </source>
</evidence>
<dbReference type="GO" id="GO:0000278">
    <property type="term" value="P:mitotic cell cycle"/>
    <property type="evidence" value="ECO:0007669"/>
    <property type="project" value="UniProtKB-ARBA"/>
</dbReference>
<name>A0A9P0CEA0_BEMTA</name>
<evidence type="ECO:0000256" key="3">
    <source>
        <dbReference type="ARBA" id="ARBA00023306"/>
    </source>
</evidence>
<keyword evidence="9" id="KW-1185">Reference proteome</keyword>
<dbReference type="PANTHER" id="PTHR10177">
    <property type="entry name" value="CYCLINS"/>
    <property type="match status" value="1"/>
</dbReference>
<dbReference type="AlphaFoldDB" id="A0A9P0CEA0"/>
<proteinExistence type="inferred from homology"/>
<evidence type="ECO:0000259" key="7">
    <source>
        <dbReference type="SMART" id="SM01332"/>
    </source>
</evidence>
<feature type="compositionally biased region" description="Low complexity" evidence="5">
    <location>
        <begin position="256"/>
        <end position="265"/>
    </location>
</feature>
<dbReference type="InterPro" id="IPR013763">
    <property type="entry name" value="Cyclin-like_dom"/>
</dbReference>
<dbReference type="InterPro" id="IPR039361">
    <property type="entry name" value="Cyclin"/>
</dbReference>